<feature type="compositionally biased region" description="Low complexity" evidence="1">
    <location>
        <begin position="181"/>
        <end position="191"/>
    </location>
</feature>
<proteinExistence type="predicted"/>
<feature type="region of interest" description="Disordered" evidence="1">
    <location>
        <begin position="180"/>
        <end position="219"/>
    </location>
</feature>
<reference evidence="2 3" key="1">
    <citation type="journal article" date="2019" name="Commun. Biol.">
        <title>The bagworm genome reveals a unique fibroin gene that provides high tensile strength.</title>
        <authorList>
            <person name="Kono N."/>
            <person name="Nakamura H."/>
            <person name="Ohtoshi R."/>
            <person name="Tomita M."/>
            <person name="Numata K."/>
            <person name="Arakawa K."/>
        </authorList>
    </citation>
    <scope>NUCLEOTIDE SEQUENCE [LARGE SCALE GENOMIC DNA]</scope>
</reference>
<keyword evidence="3" id="KW-1185">Reference proteome</keyword>
<organism evidence="2 3">
    <name type="scientific">Eumeta variegata</name>
    <name type="common">Bagworm moth</name>
    <name type="synonym">Eumeta japonica</name>
    <dbReference type="NCBI Taxonomy" id="151549"/>
    <lineage>
        <taxon>Eukaryota</taxon>
        <taxon>Metazoa</taxon>
        <taxon>Ecdysozoa</taxon>
        <taxon>Arthropoda</taxon>
        <taxon>Hexapoda</taxon>
        <taxon>Insecta</taxon>
        <taxon>Pterygota</taxon>
        <taxon>Neoptera</taxon>
        <taxon>Endopterygota</taxon>
        <taxon>Lepidoptera</taxon>
        <taxon>Glossata</taxon>
        <taxon>Ditrysia</taxon>
        <taxon>Tineoidea</taxon>
        <taxon>Psychidae</taxon>
        <taxon>Oiketicinae</taxon>
        <taxon>Eumeta</taxon>
    </lineage>
</organism>
<evidence type="ECO:0000256" key="1">
    <source>
        <dbReference type="SAM" id="MobiDB-lite"/>
    </source>
</evidence>
<comment type="caution">
    <text evidence="2">The sequence shown here is derived from an EMBL/GenBank/DDBJ whole genome shotgun (WGS) entry which is preliminary data.</text>
</comment>
<sequence>MKFKSSDLKPSTLIRCSLTAAGDRCHRNGDKSRLSRASTDKDDHLLKSLLQTATDSCYHSARRSTSAPSDGCRSTARTTARGSPRKESTPFRKTGNGLVTALGSRVSMGDGDHLPPVVLEYHDLQTDPARQLDRFRSGSGATLSRFHCAALCIRNSKNILCWRQLNEIEIGDEIEHSIAVESGTGTTTESGTGDGNERYIDREETDPVDLVRRPRGASF</sequence>
<evidence type="ECO:0000313" key="2">
    <source>
        <dbReference type="EMBL" id="GBP13778.1"/>
    </source>
</evidence>
<evidence type="ECO:0000313" key="3">
    <source>
        <dbReference type="Proteomes" id="UP000299102"/>
    </source>
</evidence>
<dbReference type="EMBL" id="BGZK01000059">
    <property type="protein sequence ID" value="GBP13778.1"/>
    <property type="molecule type" value="Genomic_DNA"/>
</dbReference>
<name>A0A4C1TK77_EUMVA</name>
<accession>A0A4C1TK77</accession>
<dbReference type="AlphaFoldDB" id="A0A4C1TK77"/>
<gene>
    <name evidence="2" type="ORF">EVAR_8002_1</name>
</gene>
<feature type="region of interest" description="Disordered" evidence="1">
    <location>
        <begin position="60"/>
        <end position="97"/>
    </location>
</feature>
<dbReference type="Proteomes" id="UP000299102">
    <property type="component" value="Unassembled WGS sequence"/>
</dbReference>
<protein>
    <submittedName>
        <fullName evidence="2">Uncharacterized protein</fullName>
    </submittedName>
</protein>